<evidence type="ECO:0000256" key="5">
    <source>
        <dbReference type="PROSITE-ProRule" id="PRU00169"/>
    </source>
</evidence>
<dbReference type="InterPro" id="IPR016032">
    <property type="entry name" value="Sig_transdc_resp-reg_C-effctor"/>
</dbReference>
<dbReference type="InterPro" id="IPR055558">
    <property type="entry name" value="DUF7134"/>
</dbReference>
<keyword evidence="11" id="KW-1185">Reference proteome</keyword>
<evidence type="ECO:0000313" key="11">
    <source>
        <dbReference type="Proteomes" id="UP000317982"/>
    </source>
</evidence>
<dbReference type="InterPro" id="IPR001789">
    <property type="entry name" value="Sig_transdc_resp-reg_receiver"/>
</dbReference>
<dbReference type="InterPro" id="IPR058245">
    <property type="entry name" value="NreC/VraR/RcsB-like_REC"/>
</dbReference>
<keyword evidence="3" id="KW-0238">DNA-binding</keyword>
<organism evidence="10 11">
    <name type="scientific">Cryptosporangium phraense</name>
    <dbReference type="NCBI Taxonomy" id="2593070"/>
    <lineage>
        <taxon>Bacteria</taxon>
        <taxon>Bacillati</taxon>
        <taxon>Actinomycetota</taxon>
        <taxon>Actinomycetes</taxon>
        <taxon>Cryptosporangiales</taxon>
        <taxon>Cryptosporangiaceae</taxon>
        <taxon>Cryptosporangium</taxon>
    </lineage>
</organism>
<reference evidence="10 11" key="1">
    <citation type="submission" date="2019-07" db="EMBL/GenBank/DDBJ databases">
        <title>Cryptosporangium phraense sp. nov., isolated from plant litter.</title>
        <authorList>
            <person name="Suriyachadkun C."/>
        </authorList>
    </citation>
    <scope>NUCLEOTIDE SEQUENCE [LARGE SCALE GENOMIC DNA]</scope>
    <source>
        <strain evidence="10 11">A-T 5661</strain>
    </source>
</reference>
<feature type="region of interest" description="Disordered" evidence="6">
    <location>
        <begin position="321"/>
        <end position="355"/>
    </location>
</feature>
<keyword evidence="1 5" id="KW-0597">Phosphoprotein</keyword>
<evidence type="ECO:0000259" key="8">
    <source>
        <dbReference type="PROSITE" id="PS50043"/>
    </source>
</evidence>
<dbReference type="PROSITE" id="PS00622">
    <property type="entry name" value="HTH_LUXR_1"/>
    <property type="match status" value="1"/>
</dbReference>
<dbReference type="OrthoDB" id="227596at2"/>
<dbReference type="Pfam" id="PF07730">
    <property type="entry name" value="HisKA_3"/>
    <property type="match status" value="1"/>
</dbReference>
<proteinExistence type="predicted"/>
<dbReference type="InterPro" id="IPR036890">
    <property type="entry name" value="HATPase_C_sf"/>
</dbReference>
<evidence type="ECO:0000256" key="1">
    <source>
        <dbReference type="ARBA" id="ARBA00022553"/>
    </source>
</evidence>
<dbReference type="Pfam" id="PF00196">
    <property type="entry name" value="GerE"/>
    <property type="match status" value="1"/>
</dbReference>
<dbReference type="GO" id="GO:0003677">
    <property type="term" value="F:DNA binding"/>
    <property type="evidence" value="ECO:0007669"/>
    <property type="project" value="UniProtKB-KW"/>
</dbReference>
<dbReference type="PANTHER" id="PTHR43214">
    <property type="entry name" value="TWO-COMPONENT RESPONSE REGULATOR"/>
    <property type="match status" value="1"/>
</dbReference>
<dbReference type="SMART" id="SM00448">
    <property type="entry name" value="REC"/>
    <property type="match status" value="1"/>
</dbReference>
<dbReference type="InParanoid" id="A0A545B0C6"/>
<dbReference type="InterPro" id="IPR011712">
    <property type="entry name" value="Sig_transdc_His_kin_sub3_dim/P"/>
</dbReference>
<feature type="region of interest" description="Disordered" evidence="6">
    <location>
        <begin position="595"/>
        <end position="702"/>
    </location>
</feature>
<accession>A0A545B0C6</accession>
<dbReference type="GO" id="GO:0000155">
    <property type="term" value="F:phosphorelay sensor kinase activity"/>
    <property type="evidence" value="ECO:0007669"/>
    <property type="project" value="InterPro"/>
</dbReference>
<feature type="domain" description="HTH luxR-type" evidence="8">
    <location>
        <begin position="874"/>
        <end position="939"/>
    </location>
</feature>
<name>A0A545B0C6_9ACTN</name>
<keyword evidence="4" id="KW-0804">Transcription</keyword>
<dbReference type="Gene3D" id="3.40.50.2300">
    <property type="match status" value="1"/>
</dbReference>
<dbReference type="Pfam" id="PF00072">
    <property type="entry name" value="Response_reg"/>
    <property type="match status" value="1"/>
</dbReference>
<gene>
    <name evidence="10" type="ORF">FL583_01795</name>
</gene>
<dbReference type="InterPro" id="IPR011006">
    <property type="entry name" value="CheY-like_superfamily"/>
</dbReference>
<dbReference type="Pfam" id="PF23539">
    <property type="entry name" value="DUF7134"/>
    <property type="match status" value="1"/>
</dbReference>
<dbReference type="PROSITE" id="PS50043">
    <property type="entry name" value="HTH_LUXR_2"/>
    <property type="match status" value="1"/>
</dbReference>
<feature type="transmembrane region" description="Helical" evidence="7">
    <location>
        <begin position="97"/>
        <end position="116"/>
    </location>
</feature>
<dbReference type="PANTHER" id="PTHR43214:SF24">
    <property type="entry name" value="TRANSCRIPTIONAL REGULATORY PROTEIN NARL-RELATED"/>
    <property type="match status" value="1"/>
</dbReference>
<sequence>MPARYRVDLLVAAFVAVPVTGQLVSASDVTVLGVLLNAGTVVPLVWRRRAPFAAALAVFAAGLLASAYARPGQMLQYGALVAGYTVADLARHRWQRWGVLVGQCLLIPPGAIWIKHNTLPEFLFTMLLPIAAWLLGTLARANRERSDALAARASDLERRLAADAARAAAEERARIARDMHDVLAHAVSVMVVQAEAGPVVVRSDPERAERAFEAIAAAGRDAMVQLRRSLGVLKAHSDVAELAPQPTVAAIPDLVARVSATHLRVTTEVTGAPVPLPPDAELAAYRIVQEALTNAVRHASARAVEIRLDWEPGGLKVSVRDDGQAVSSSAGPVARGREPTAASAREIGASEASPAGAGAGVAGAARAGLAGAGGDAAGVSAARAEVAGAPQAGVAGAAWAEVAGAGAAGRDVAGAGAAERDAAGVSAARAGLAGAGAAEARTVGTGAIDRDAAGIGAARPGAAGAEAGMVGAGAVGMDPVAVGAAAVGAGRLGGRGGIGQGLIGVRERAAACGGWASAGPAEGGGFVVRAWLPALPSRATTEPVPPGANPRAASHHHAGRHPASPSRITSHHHAGPHHLVRHGGAVRFRHVLHRHHPRRFDPRHQRDRHHRDRCHHARHQRAREPHGHRHHRNRHHQQHDRRQHDRRQRGHRHYAHHQHRDRRHSDYHQHGRQRRTRRHRDCRHPRHQRDRQYRDGRRRGRWGGGRGFRGASLWGLAGWLGSARRRSGVIRIVVADDQELVRSGFAMILEAQADFDVVAEVGDGGAAVAAAHDLSPDVVLLDVRMPGMDGLRAARRICAETTAKVVMLTTFDQDDYVYDALYAGASGFLLKDLRRDDLVHAVRVVASGEALLAPTVTQRLIADVVRQRAAGVVTPHRLDALTARERETLLLLGRGLSNAEIAAALVVSEHTVKTHVSSVLGKLGLRDRIQAVIAAYETGLIVPGSAASDSAADS</sequence>
<keyword evidence="7" id="KW-0812">Transmembrane</keyword>
<feature type="compositionally biased region" description="Basic residues" evidence="6">
    <location>
        <begin position="670"/>
        <end position="689"/>
    </location>
</feature>
<dbReference type="GO" id="GO:0016020">
    <property type="term" value="C:membrane"/>
    <property type="evidence" value="ECO:0007669"/>
    <property type="project" value="InterPro"/>
</dbReference>
<keyword evidence="7" id="KW-1133">Transmembrane helix</keyword>
<dbReference type="SUPFAM" id="SSF52172">
    <property type="entry name" value="CheY-like"/>
    <property type="match status" value="1"/>
</dbReference>
<dbReference type="PRINTS" id="PR00038">
    <property type="entry name" value="HTHLUXR"/>
</dbReference>
<dbReference type="PROSITE" id="PS50110">
    <property type="entry name" value="RESPONSE_REGULATORY"/>
    <property type="match status" value="1"/>
</dbReference>
<dbReference type="EMBL" id="VIRS01000001">
    <property type="protein sequence ID" value="TQS47019.1"/>
    <property type="molecule type" value="Genomic_DNA"/>
</dbReference>
<dbReference type="InterPro" id="IPR003594">
    <property type="entry name" value="HATPase_dom"/>
</dbReference>
<keyword evidence="7" id="KW-0472">Membrane</keyword>
<evidence type="ECO:0000256" key="2">
    <source>
        <dbReference type="ARBA" id="ARBA00023015"/>
    </source>
</evidence>
<dbReference type="Gene3D" id="3.30.565.10">
    <property type="entry name" value="Histidine kinase-like ATPase, C-terminal domain"/>
    <property type="match status" value="2"/>
</dbReference>
<evidence type="ECO:0000256" key="4">
    <source>
        <dbReference type="ARBA" id="ARBA00023163"/>
    </source>
</evidence>
<dbReference type="Gene3D" id="1.20.5.1930">
    <property type="match status" value="1"/>
</dbReference>
<dbReference type="SMART" id="SM00421">
    <property type="entry name" value="HTH_LUXR"/>
    <property type="match status" value="1"/>
</dbReference>
<keyword evidence="2" id="KW-0805">Transcription regulation</keyword>
<dbReference type="SUPFAM" id="SSF55874">
    <property type="entry name" value="ATPase domain of HSP90 chaperone/DNA topoisomerase II/histidine kinase"/>
    <property type="match status" value="1"/>
</dbReference>
<evidence type="ECO:0000313" key="10">
    <source>
        <dbReference type="EMBL" id="TQS47019.1"/>
    </source>
</evidence>
<feature type="compositionally biased region" description="Basic residues" evidence="6">
    <location>
        <begin position="605"/>
        <end position="662"/>
    </location>
</feature>
<protein>
    <submittedName>
        <fullName evidence="10">Response regulator</fullName>
    </submittedName>
</protein>
<dbReference type="GO" id="GO:0046983">
    <property type="term" value="F:protein dimerization activity"/>
    <property type="evidence" value="ECO:0007669"/>
    <property type="project" value="InterPro"/>
</dbReference>
<dbReference type="GO" id="GO:0006355">
    <property type="term" value="P:regulation of DNA-templated transcription"/>
    <property type="evidence" value="ECO:0007669"/>
    <property type="project" value="InterPro"/>
</dbReference>
<dbReference type="CDD" id="cd17535">
    <property type="entry name" value="REC_NarL-like"/>
    <property type="match status" value="1"/>
</dbReference>
<dbReference type="Pfam" id="PF02518">
    <property type="entry name" value="HATPase_c"/>
    <property type="match status" value="1"/>
</dbReference>
<dbReference type="CDD" id="cd16917">
    <property type="entry name" value="HATPase_UhpB-NarQ-NarX-like"/>
    <property type="match status" value="1"/>
</dbReference>
<dbReference type="InterPro" id="IPR000792">
    <property type="entry name" value="Tscrpt_reg_LuxR_C"/>
</dbReference>
<dbReference type="SUPFAM" id="SSF46894">
    <property type="entry name" value="C-terminal effector domain of the bipartite response regulators"/>
    <property type="match status" value="1"/>
</dbReference>
<evidence type="ECO:0000256" key="7">
    <source>
        <dbReference type="SAM" id="Phobius"/>
    </source>
</evidence>
<feature type="modified residue" description="4-aspartylphosphate" evidence="5">
    <location>
        <position position="782"/>
    </location>
</feature>
<evidence type="ECO:0000259" key="9">
    <source>
        <dbReference type="PROSITE" id="PS50110"/>
    </source>
</evidence>
<dbReference type="Proteomes" id="UP000317982">
    <property type="component" value="Unassembled WGS sequence"/>
</dbReference>
<dbReference type="CDD" id="cd06170">
    <property type="entry name" value="LuxR_C_like"/>
    <property type="match status" value="1"/>
</dbReference>
<dbReference type="InterPro" id="IPR039420">
    <property type="entry name" value="WalR-like"/>
</dbReference>
<feature type="region of interest" description="Disordered" evidence="6">
    <location>
        <begin position="538"/>
        <end position="578"/>
    </location>
</feature>
<evidence type="ECO:0000256" key="3">
    <source>
        <dbReference type="ARBA" id="ARBA00023125"/>
    </source>
</evidence>
<feature type="transmembrane region" description="Helical" evidence="7">
    <location>
        <begin position="50"/>
        <end position="69"/>
    </location>
</feature>
<comment type="caution">
    <text evidence="10">The sequence shown here is derived from an EMBL/GenBank/DDBJ whole genome shotgun (WGS) entry which is preliminary data.</text>
</comment>
<evidence type="ECO:0000256" key="6">
    <source>
        <dbReference type="SAM" id="MobiDB-lite"/>
    </source>
</evidence>
<feature type="compositionally biased region" description="Basic residues" evidence="6">
    <location>
        <begin position="569"/>
        <end position="578"/>
    </location>
</feature>
<feature type="domain" description="Response regulatory" evidence="9">
    <location>
        <begin position="731"/>
        <end position="846"/>
    </location>
</feature>
<dbReference type="AlphaFoldDB" id="A0A545B0C6"/>